<comment type="similarity">
    <text evidence="1">Belongs to the short-chain dehydrogenases/reductases (SDR) family.</text>
</comment>
<dbReference type="OrthoDB" id="5336600at2759"/>
<dbReference type="Pfam" id="PF13561">
    <property type="entry name" value="adh_short_C2"/>
    <property type="match status" value="1"/>
</dbReference>
<dbReference type="Gene3D" id="3.40.50.720">
    <property type="entry name" value="NAD(P)-binding Rossmann-like Domain"/>
    <property type="match status" value="1"/>
</dbReference>
<keyword evidence="4" id="KW-1185">Reference proteome</keyword>
<dbReference type="Proteomes" id="UP000244855">
    <property type="component" value="Unassembled WGS sequence"/>
</dbReference>
<dbReference type="InterPro" id="IPR036291">
    <property type="entry name" value="NAD(P)-bd_dom_sf"/>
</dbReference>
<dbReference type="InterPro" id="IPR002347">
    <property type="entry name" value="SDR_fam"/>
</dbReference>
<dbReference type="AlphaFoldDB" id="A0A2V1DRI5"/>
<dbReference type="SUPFAM" id="SSF51735">
    <property type="entry name" value="NAD(P)-binding Rossmann-fold domains"/>
    <property type="match status" value="1"/>
</dbReference>
<dbReference type="GO" id="GO:0016491">
    <property type="term" value="F:oxidoreductase activity"/>
    <property type="evidence" value="ECO:0007669"/>
    <property type="project" value="UniProtKB-KW"/>
</dbReference>
<evidence type="ECO:0000313" key="4">
    <source>
        <dbReference type="Proteomes" id="UP000244855"/>
    </source>
</evidence>
<keyword evidence="2" id="KW-0560">Oxidoreductase</keyword>
<dbReference type="PANTHER" id="PTHR43669">
    <property type="entry name" value="5-KETO-D-GLUCONATE 5-REDUCTASE"/>
    <property type="match status" value="1"/>
</dbReference>
<evidence type="ECO:0000313" key="3">
    <source>
        <dbReference type="EMBL" id="PVI00629.1"/>
    </source>
</evidence>
<evidence type="ECO:0000256" key="1">
    <source>
        <dbReference type="ARBA" id="ARBA00006484"/>
    </source>
</evidence>
<dbReference type="STRING" id="97972.A0A2V1DRI5"/>
<evidence type="ECO:0000256" key="2">
    <source>
        <dbReference type="ARBA" id="ARBA00023002"/>
    </source>
</evidence>
<sequence length="229" mass="24563">MSAASKVILIFGSGPRTGQKIAVAFATKGYKVAETSRSAKEDDGNTEGSLKIKTDLSNPESVSRAFEEVKAKLGTPSVVVYNASAVTFADKKSPLSISVSDFTQTLNINVLSAYLAAKHAAEGFSTLPETAARTFIYTGNATNEIVLPGFLDQGVGKSGAAHMMKVASTFYAERGFKFYYADERTIEGAPVYMAIDGEAHGRHYADLAEGDAQGPWQQTFVKNEGYKKF</sequence>
<reference evidence="3 4" key="1">
    <citation type="journal article" date="2018" name="Sci. Rep.">
        <title>Comparative genomics provides insights into the lifestyle and reveals functional heterogeneity of dark septate endophytic fungi.</title>
        <authorList>
            <person name="Knapp D.G."/>
            <person name="Nemeth J.B."/>
            <person name="Barry K."/>
            <person name="Hainaut M."/>
            <person name="Henrissat B."/>
            <person name="Johnson J."/>
            <person name="Kuo A."/>
            <person name="Lim J.H.P."/>
            <person name="Lipzen A."/>
            <person name="Nolan M."/>
            <person name="Ohm R.A."/>
            <person name="Tamas L."/>
            <person name="Grigoriev I.V."/>
            <person name="Spatafora J.W."/>
            <person name="Nagy L.G."/>
            <person name="Kovacs G.M."/>
        </authorList>
    </citation>
    <scope>NUCLEOTIDE SEQUENCE [LARGE SCALE GENOMIC DNA]</scope>
    <source>
        <strain evidence="3 4">DSE2036</strain>
    </source>
</reference>
<protein>
    <submittedName>
        <fullName evidence="3">NAD(P)-binding protein</fullName>
    </submittedName>
</protein>
<dbReference type="PANTHER" id="PTHR43669:SF4">
    <property type="entry name" value="SHORT-CHAIN DEHYDROGENASE"/>
    <property type="match status" value="1"/>
</dbReference>
<dbReference type="EMBL" id="KZ805370">
    <property type="protein sequence ID" value="PVI00629.1"/>
    <property type="molecule type" value="Genomic_DNA"/>
</dbReference>
<gene>
    <name evidence="3" type="ORF">DM02DRAFT_526554</name>
</gene>
<organism evidence="3 4">
    <name type="scientific">Periconia macrospinosa</name>
    <dbReference type="NCBI Taxonomy" id="97972"/>
    <lineage>
        <taxon>Eukaryota</taxon>
        <taxon>Fungi</taxon>
        <taxon>Dikarya</taxon>
        <taxon>Ascomycota</taxon>
        <taxon>Pezizomycotina</taxon>
        <taxon>Dothideomycetes</taxon>
        <taxon>Pleosporomycetidae</taxon>
        <taxon>Pleosporales</taxon>
        <taxon>Massarineae</taxon>
        <taxon>Periconiaceae</taxon>
        <taxon>Periconia</taxon>
    </lineage>
</organism>
<accession>A0A2V1DRI5</accession>
<name>A0A2V1DRI5_9PLEO</name>
<proteinExistence type="inferred from homology"/>